<keyword evidence="2 3" id="KW-0238">DNA-binding</keyword>
<dbReference type="OrthoDB" id="1269304at2759"/>
<evidence type="ECO:0000256" key="3">
    <source>
        <dbReference type="RuleBase" id="RU000682"/>
    </source>
</evidence>
<evidence type="ECO:0000256" key="1">
    <source>
        <dbReference type="ARBA" id="ARBA00004123"/>
    </source>
</evidence>
<dbReference type="Pfam" id="PF00046">
    <property type="entry name" value="Homeodomain"/>
    <property type="match status" value="1"/>
</dbReference>
<evidence type="ECO:0000313" key="7">
    <source>
        <dbReference type="Proteomes" id="UP000004994"/>
    </source>
</evidence>
<gene>
    <name evidence="6" type="primary">LOC104649037</name>
</gene>
<evidence type="ECO:0000256" key="4">
    <source>
        <dbReference type="SAM" id="SignalP"/>
    </source>
</evidence>
<dbReference type="PANTHER" id="PTHR45654:SF9">
    <property type="entry name" value="HOMEOBOX-LEUCINE ZIPPER PROTEIN HDG10-RELATED"/>
    <property type="match status" value="1"/>
</dbReference>
<dbReference type="KEGG" id="sly:104649037"/>
<evidence type="ECO:0000256" key="2">
    <source>
        <dbReference type="PROSITE-ProRule" id="PRU00108"/>
    </source>
</evidence>
<dbReference type="SUPFAM" id="SSF46689">
    <property type="entry name" value="Homeodomain-like"/>
    <property type="match status" value="1"/>
</dbReference>
<dbReference type="InterPro" id="IPR009057">
    <property type="entry name" value="Homeodomain-like_sf"/>
</dbReference>
<dbReference type="InterPro" id="IPR042160">
    <property type="entry name" value="HD-Zip_IV"/>
</dbReference>
<dbReference type="EnsemblPlants" id="Solyc09g015110.2.1">
    <property type="protein sequence ID" value="Solyc09g015110.2.1"/>
    <property type="gene ID" value="Solyc09g015110.2"/>
</dbReference>
<dbReference type="AlphaFoldDB" id="A0A3Q7IVK1"/>
<dbReference type="SMR" id="A0A3Q7IVK1"/>
<sequence length="223" mass="25675">MNFICSSPFYFLSCFILLSFMTSQNDACVGSSSGQHIGKSIFQHSYQQIIEKLEEVFSQNPNPGNDVIDQLSEDLGLDATQVKIWFYDKGNDIKAQQIMEEQSKIEHLKNKIMYSENFQMCLNLKQQFCAASNNPEQQRAILQDLLNEYAKFGEDVMMISKIIDHFIEDMEGYHDILFSEFESKLDSLSNYKDPKGLDLELRLGYYKDPNGLDLELKLGLKSD</sequence>
<reference evidence="6" key="2">
    <citation type="submission" date="2019-01" db="UniProtKB">
        <authorList>
            <consortium name="EnsemblPlants"/>
        </authorList>
    </citation>
    <scope>IDENTIFICATION</scope>
    <source>
        <strain evidence="6">cv. Heinz 1706</strain>
    </source>
</reference>
<protein>
    <recommendedName>
        <fullName evidence="5">Homeobox domain-containing protein</fullName>
    </recommendedName>
</protein>
<reference evidence="6" key="1">
    <citation type="journal article" date="2012" name="Nature">
        <title>The tomato genome sequence provides insights into fleshy fruit evolution.</title>
        <authorList>
            <consortium name="Tomato Genome Consortium"/>
        </authorList>
    </citation>
    <scope>NUCLEOTIDE SEQUENCE [LARGE SCALE GENOMIC DNA]</scope>
    <source>
        <strain evidence="6">cv. Heinz 1706</strain>
    </source>
</reference>
<dbReference type="Proteomes" id="UP000004994">
    <property type="component" value="Chromosome 9"/>
</dbReference>
<dbReference type="InParanoid" id="A0A3Q7IVK1"/>
<comment type="subcellular location">
    <subcellularLocation>
        <location evidence="1 2 3">Nucleus</location>
    </subcellularLocation>
</comment>
<evidence type="ECO:0000313" key="6">
    <source>
        <dbReference type="EnsemblPlants" id="Solyc09g015110.2.1"/>
    </source>
</evidence>
<keyword evidence="4" id="KW-0732">Signal</keyword>
<dbReference type="InterPro" id="IPR001356">
    <property type="entry name" value="HD"/>
</dbReference>
<keyword evidence="2 3" id="KW-0539">Nucleus</keyword>
<feature type="chain" id="PRO_5018698650" description="Homeobox domain-containing protein" evidence="4">
    <location>
        <begin position="28"/>
        <end position="223"/>
    </location>
</feature>
<feature type="DNA-binding region" description="Homeobox" evidence="2">
    <location>
        <begin position="52"/>
        <end position="97"/>
    </location>
</feature>
<dbReference type="PANTHER" id="PTHR45654">
    <property type="entry name" value="HOMEOBOX-LEUCINE ZIPPER PROTEIN MERISTEM L1"/>
    <property type="match status" value="1"/>
</dbReference>
<dbReference type="Gramene" id="Solyc09g015110.2.1">
    <property type="protein sequence ID" value="Solyc09g015110.2.1"/>
    <property type="gene ID" value="Solyc09g015110.2"/>
</dbReference>
<dbReference type="OMA" id="VMMISKI"/>
<dbReference type="Gene3D" id="1.10.10.60">
    <property type="entry name" value="Homeodomain-like"/>
    <property type="match status" value="1"/>
</dbReference>
<dbReference type="GO" id="GO:0003677">
    <property type="term" value="F:DNA binding"/>
    <property type="evidence" value="ECO:0007669"/>
    <property type="project" value="UniProtKB-UniRule"/>
</dbReference>
<dbReference type="SMART" id="SM00389">
    <property type="entry name" value="HOX"/>
    <property type="match status" value="1"/>
</dbReference>
<dbReference type="CDD" id="cd00086">
    <property type="entry name" value="homeodomain"/>
    <property type="match status" value="1"/>
</dbReference>
<accession>A0A3Q7IVK1</accession>
<organism evidence="6">
    <name type="scientific">Solanum lycopersicum</name>
    <name type="common">Tomato</name>
    <name type="synonym">Lycopersicon esculentum</name>
    <dbReference type="NCBI Taxonomy" id="4081"/>
    <lineage>
        <taxon>Eukaryota</taxon>
        <taxon>Viridiplantae</taxon>
        <taxon>Streptophyta</taxon>
        <taxon>Embryophyta</taxon>
        <taxon>Tracheophyta</taxon>
        <taxon>Spermatophyta</taxon>
        <taxon>Magnoliopsida</taxon>
        <taxon>eudicotyledons</taxon>
        <taxon>Gunneridae</taxon>
        <taxon>Pentapetalae</taxon>
        <taxon>asterids</taxon>
        <taxon>lamiids</taxon>
        <taxon>Solanales</taxon>
        <taxon>Solanaceae</taxon>
        <taxon>Solanoideae</taxon>
        <taxon>Solaneae</taxon>
        <taxon>Solanum</taxon>
        <taxon>Solanum subgen. Lycopersicon</taxon>
    </lineage>
</organism>
<dbReference type="GeneID" id="104649037"/>
<dbReference type="GO" id="GO:0005634">
    <property type="term" value="C:nucleus"/>
    <property type="evidence" value="ECO:0007669"/>
    <property type="project" value="UniProtKB-SubCell"/>
</dbReference>
<name>A0A3Q7IVK1_SOLLC</name>
<feature type="signal peptide" evidence="4">
    <location>
        <begin position="1"/>
        <end position="27"/>
    </location>
</feature>
<keyword evidence="7" id="KW-1185">Reference proteome</keyword>
<dbReference type="STRING" id="4081.A0A3Q7IVK1"/>
<feature type="domain" description="Homeobox" evidence="5">
    <location>
        <begin position="50"/>
        <end position="96"/>
    </location>
</feature>
<evidence type="ECO:0000259" key="5">
    <source>
        <dbReference type="PROSITE" id="PS50071"/>
    </source>
</evidence>
<keyword evidence="2 3" id="KW-0371">Homeobox</keyword>
<dbReference type="PaxDb" id="4081-Solyc09g015110.1.1"/>
<dbReference type="PROSITE" id="PS50071">
    <property type="entry name" value="HOMEOBOX_2"/>
    <property type="match status" value="1"/>
</dbReference>
<proteinExistence type="predicted"/>
<dbReference type="RefSeq" id="XP_010325776.2">
    <property type="nucleotide sequence ID" value="XM_010327474.4"/>
</dbReference>